<dbReference type="GO" id="GO:0006265">
    <property type="term" value="P:DNA topological change"/>
    <property type="evidence" value="ECO:0007669"/>
    <property type="project" value="InterPro"/>
</dbReference>
<dbReference type="GO" id="GO:0015666">
    <property type="term" value="F:restriction endodeoxyribonuclease activity"/>
    <property type="evidence" value="ECO:0007669"/>
    <property type="project" value="TreeGrafter"/>
</dbReference>
<keyword evidence="1" id="KW-1133">Transmembrane helix</keyword>
<organism evidence="4 5">
    <name type="scientific">Pedosphaera parvula (strain Ellin514)</name>
    <dbReference type="NCBI Taxonomy" id="320771"/>
    <lineage>
        <taxon>Bacteria</taxon>
        <taxon>Pseudomonadati</taxon>
        <taxon>Verrucomicrobiota</taxon>
        <taxon>Pedosphaerae</taxon>
        <taxon>Pedosphaerales</taxon>
        <taxon>Pedosphaeraceae</taxon>
        <taxon>Pedosphaera</taxon>
    </lineage>
</organism>
<dbReference type="PANTHER" id="PTHR30015">
    <property type="entry name" value="MRR RESTRICTION SYSTEM PROTEIN"/>
    <property type="match status" value="1"/>
</dbReference>
<dbReference type="OrthoDB" id="5782056at2"/>
<name>B9X9Z1_PEDPL</name>
<feature type="domain" description="DNA topoisomerase type IA zn finger" evidence="2">
    <location>
        <begin position="245"/>
        <end position="280"/>
    </location>
</feature>
<keyword evidence="4" id="KW-0378">Hydrolase</keyword>
<reference evidence="4 5" key="1">
    <citation type="journal article" date="2011" name="J. Bacteriol.">
        <title>Genome sequence of 'Pedosphaera parvula' Ellin514, an aerobic Verrucomicrobial isolate from pasture soil.</title>
        <authorList>
            <person name="Kant R."/>
            <person name="van Passel M.W."/>
            <person name="Sangwan P."/>
            <person name="Palva A."/>
            <person name="Lucas S."/>
            <person name="Copeland A."/>
            <person name="Lapidus A."/>
            <person name="Glavina Del Rio T."/>
            <person name="Dalin E."/>
            <person name="Tice H."/>
            <person name="Bruce D."/>
            <person name="Goodwin L."/>
            <person name="Pitluck S."/>
            <person name="Chertkov O."/>
            <person name="Larimer F.W."/>
            <person name="Land M.L."/>
            <person name="Hauser L."/>
            <person name="Brettin T.S."/>
            <person name="Detter J.C."/>
            <person name="Han S."/>
            <person name="de Vos W.M."/>
            <person name="Janssen P.H."/>
            <person name="Smidt H."/>
        </authorList>
    </citation>
    <scope>NUCLEOTIDE SEQUENCE [LARGE SCALE GENOMIC DNA]</scope>
    <source>
        <strain evidence="4 5">Ellin514</strain>
    </source>
</reference>
<dbReference type="RefSeq" id="WP_007412639.1">
    <property type="nucleotide sequence ID" value="NZ_ABOX02000001.1"/>
</dbReference>
<evidence type="ECO:0000259" key="3">
    <source>
        <dbReference type="Pfam" id="PF04471"/>
    </source>
</evidence>
<keyword evidence="1" id="KW-0472">Membrane</keyword>
<dbReference type="AlphaFoldDB" id="B9X9Z1"/>
<dbReference type="Gene3D" id="3.30.65.10">
    <property type="entry name" value="Bacterial Topoisomerase I, domain 1"/>
    <property type="match status" value="1"/>
</dbReference>
<proteinExistence type="predicted"/>
<dbReference type="Gene3D" id="3.40.1350.10">
    <property type="match status" value="1"/>
</dbReference>
<dbReference type="InterPro" id="IPR052906">
    <property type="entry name" value="Type_IV_Methyl-Rstrct_Enzyme"/>
</dbReference>
<evidence type="ECO:0000259" key="2">
    <source>
        <dbReference type="Pfam" id="PF01396"/>
    </source>
</evidence>
<dbReference type="SUPFAM" id="SSF57783">
    <property type="entry name" value="Zinc beta-ribbon"/>
    <property type="match status" value="1"/>
</dbReference>
<dbReference type="InterPro" id="IPR011856">
    <property type="entry name" value="tRNA_endonuc-like_dom_sf"/>
</dbReference>
<dbReference type="InterPro" id="IPR013498">
    <property type="entry name" value="Topo_IA_Znf"/>
</dbReference>
<evidence type="ECO:0000313" key="5">
    <source>
        <dbReference type="Proteomes" id="UP000003688"/>
    </source>
</evidence>
<dbReference type="InterPro" id="IPR011335">
    <property type="entry name" value="Restrct_endonuc-II-like"/>
</dbReference>
<accession>B9X9Z1</accession>
<protein>
    <submittedName>
        <fullName evidence="4">Restriction endonuclease</fullName>
    </submittedName>
</protein>
<evidence type="ECO:0000313" key="4">
    <source>
        <dbReference type="EMBL" id="EEF63332.1"/>
    </source>
</evidence>
<keyword evidence="1" id="KW-0812">Transmembrane</keyword>
<dbReference type="GO" id="GO:0003916">
    <property type="term" value="F:DNA topoisomerase activity"/>
    <property type="evidence" value="ECO:0007669"/>
    <property type="project" value="InterPro"/>
</dbReference>
<dbReference type="PANTHER" id="PTHR30015:SF7">
    <property type="entry name" value="TYPE IV METHYL-DIRECTED RESTRICTION ENZYME ECOKMRR"/>
    <property type="match status" value="1"/>
</dbReference>
<dbReference type="Proteomes" id="UP000003688">
    <property type="component" value="Unassembled WGS sequence"/>
</dbReference>
<feature type="transmembrane region" description="Helical" evidence="1">
    <location>
        <begin position="12"/>
        <end position="29"/>
    </location>
</feature>
<dbReference type="GO" id="GO:0009307">
    <property type="term" value="P:DNA restriction-modification system"/>
    <property type="evidence" value="ECO:0007669"/>
    <property type="project" value="InterPro"/>
</dbReference>
<dbReference type="InterPro" id="IPR007560">
    <property type="entry name" value="Restrct_endonuc_IV_Mrr"/>
</dbReference>
<evidence type="ECO:0000256" key="1">
    <source>
        <dbReference type="SAM" id="Phobius"/>
    </source>
</evidence>
<feature type="domain" description="Restriction endonuclease type IV Mrr" evidence="3">
    <location>
        <begin position="112"/>
        <end position="222"/>
    </location>
</feature>
<keyword evidence="5" id="KW-1185">Reference proteome</keyword>
<comment type="caution">
    <text evidence="4">The sequence shown here is derived from an EMBL/GenBank/DDBJ whole genome shotgun (WGS) entry which is preliminary data.</text>
</comment>
<dbReference type="STRING" id="320771.Cflav_PD5967"/>
<dbReference type="EMBL" id="ABOX02000001">
    <property type="protein sequence ID" value="EEF63332.1"/>
    <property type="molecule type" value="Genomic_DNA"/>
</dbReference>
<keyword evidence="4" id="KW-0540">Nuclease</keyword>
<gene>
    <name evidence="4" type="ORF">Cflav_PD5967</name>
</gene>
<sequence length="284" mass="31922">MGRRRKREDDWIEPVAKLVGLVIIGAMFVPKVRQMLQGLALIAAGMGLVALLVWLIMRSRQREDARLNTRFFPSDGDSLAPNQLTTATQTSTLKASPTPPPPLTTKDLVEKLRTIDWFQFEKAIEVIYWKLGYQVTRRGGANPDGGIDLIIEKDGQQTAIQCKHWKSWNVNVRGIREFLGALTHAGIQRGIFITLRGYTGDAKQLAEQHSIEILNESDLSTLLDQTNARLDLDLLAIFNDTRKFCPKCEAEMVLRTAQKGCNTGGTFWGCSQFPRCRYILETST</sequence>
<dbReference type="GO" id="GO:0003677">
    <property type="term" value="F:DNA binding"/>
    <property type="evidence" value="ECO:0007669"/>
    <property type="project" value="InterPro"/>
</dbReference>
<dbReference type="Pfam" id="PF01396">
    <property type="entry name" value="Zn_ribbon_Top1"/>
    <property type="match status" value="1"/>
</dbReference>
<dbReference type="Pfam" id="PF04471">
    <property type="entry name" value="Mrr_cat"/>
    <property type="match status" value="1"/>
</dbReference>
<feature type="transmembrane region" description="Helical" evidence="1">
    <location>
        <begin position="35"/>
        <end position="57"/>
    </location>
</feature>
<dbReference type="GO" id="GO:0005694">
    <property type="term" value="C:chromosome"/>
    <property type="evidence" value="ECO:0007669"/>
    <property type="project" value="InterPro"/>
</dbReference>
<dbReference type="SUPFAM" id="SSF52980">
    <property type="entry name" value="Restriction endonuclease-like"/>
    <property type="match status" value="1"/>
</dbReference>
<keyword evidence="4" id="KW-0255">Endonuclease</keyword>